<reference evidence="1 2" key="1">
    <citation type="journal article" date="2015" name="Virus Res.">
        <title>Unraveling the genome structure of cyanobacterial podovirus A-4L with long direct terminal repeats.</title>
        <authorList>
            <person name="Ou T."/>
            <person name="Liao X.Y."/>
            <person name="Gao X.C."/>
            <person name="Xu X.D."/>
            <person name="Zhang Q.Y."/>
        </authorList>
    </citation>
    <scope>NUCLEOTIDE SEQUENCE [LARGE SCALE GENOMIC DNA]</scope>
</reference>
<dbReference type="KEGG" id="vg:19686321"/>
<gene>
    <name evidence="1" type="ORF">A4L_30</name>
</gene>
<sequence length="75" mass="8741">MSFLPYTLTKGVNYNVLYDNQFMFTGVFRGYDYSGDRACLLREGWSSLTYIPNIPEWTLVDATETPIEEEEVQPF</sequence>
<evidence type="ECO:0000313" key="1">
    <source>
        <dbReference type="EMBL" id="AGR48557.1"/>
    </source>
</evidence>
<proteinExistence type="predicted"/>
<dbReference type="GeneID" id="19686321"/>
<organism evidence="1 2">
    <name type="scientific">Anabaena phage A-4L</name>
    <dbReference type="NCBI Taxonomy" id="1357732"/>
    <lineage>
        <taxon>Viruses</taxon>
        <taxon>Duplodnaviria</taxon>
        <taxon>Heunggongvirae</taxon>
        <taxon>Uroviricota</taxon>
        <taxon>Caudoviricetes</taxon>
        <taxon>Saffermanviridae</taxon>
        <taxon>Kozyakovvirus</taxon>
        <taxon>Kozyakovvirus A4L</taxon>
    </lineage>
</organism>
<dbReference type="EMBL" id="KF356198">
    <property type="protein sequence ID" value="AGR48557.1"/>
    <property type="molecule type" value="Genomic_DNA"/>
</dbReference>
<keyword evidence="2" id="KW-1185">Reference proteome</keyword>
<evidence type="ECO:0000313" key="2">
    <source>
        <dbReference type="Proteomes" id="UP000027000"/>
    </source>
</evidence>
<dbReference type="Proteomes" id="UP000027000">
    <property type="component" value="Segment"/>
</dbReference>
<dbReference type="RefSeq" id="YP_009042800.1">
    <property type="nucleotide sequence ID" value="NC_024358.1"/>
</dbReference>
<name>A0A059PYA8_9CAUD</name>
<accession>A0A059PYA8</accession>
<protein>
    <submittedName>
        <fullName evidence="1">Uncharacterized protein</fullName>
    </submittedName>
</protein>